<dbReference type="AlphaFoldDB" id="A0A2P9AT83"/>
<protein>
    <submittedName>
        <fullName evidence="1">Uncharacterized protein</fullName>
    </submittedName>
</protein>
<keyword evidence="2" id="KW-1185">Reference proteome</keyword>
<accession>A0A2P9AT83</accession>
<evidence type="ECO:0000313" key="1">
    <source>
        <dbReference type="EMBL" id="SJM34367.1"/>
    </source>
</evidence>
<sequence length="63" mass="6539">MLVLADEPNGDFPPIPGALPRLIASSGKPCTACPGITTIGLTFDTTLHCERDQSGTLLDDDAV</sequence>
<name>A0A2P9AT83_9HYPH</name>
<dbReference type="Proteomes" id="UP000245698">
    <property type="component" value="Unassembled WGS sequence"/>
</dbReference>
<evidence type="ECO:0000313" key="2">
    <source>
        <dbReference type="Proteomes" id="UP000245698"/>
    </source>
</evidence>
<proteinExistence type="predicted"/>
<gene>
    <name evidence="1" type="ORF">BQ8482_420017</name>
</gene>
<dbReference type="EMBL" id="FUIG01000051">
    <property type="protein sequence ID" value="SJM34367.1"/>
    <property type="molecule type" value="Genomic_DNA"/>
</dbReference>
<organism evidence="1 2">
    <name type="scientific">Mesorhizobium delmotii</name>
    <dbReference type="NCBI Taxonomy" id="1631247"/>
    <lineage>
        <taxon>Bacteria</taxon>
        <taxon>Pseudomonadati</taxon>
        <taxon>Pseudomonadota</taxon>
        <taxon>Alphaproteobacteria</taxon>
        <taxon>Hyphomicrobiales</taxon>
        <taxon>Phyllobacteriaceae</taxon>
        <taxon>Mesorhizobium</taxon>
    </lineage>
</organism>
<reference evidence="2" key="1">
    <citation type="submission" date="2016-12" db="EMBL/GenBank/DDBJ databases">
        <authorList>
            <person name="Brunel B."/>
        </authorList>
    </citation>
    <scope>NUCLEOTIDE SEQUENCE [LARGE SCALE GENOMIC DNA]</scope>
</reference>